<gene>
    <name evidence="1" type="ORF">UAU_05269</name>
</gene>
<reference evidence="1 2" key="1">
    <citation type="submission" date="2013-02" db="EMBL/GenBank/DDBJ databases">
        <title>The Genome Sequence of Enterococcus pallens BAA-351.</title>
        <authorList>
            <consortium name="The Broad Institute Genome Sequencing Platform"/>
            <consortium name="The Broad Institute Genome Sequencing Center for Infectious Disease"/>
            <person name="Earl A.M."/>
            <person name="Gilmore M.S."/>
            <person name="Lebreton F."/>
            <person name="Walker B."/>
            <person name="Young S.K."/>
            <person name="Zeng Q."/>
            <person name="Gargeya S."/>
            <person name="Fitzgerald M."/>
            <person name="Haas B."/>
            <person name="Abouelleil A."/>
            <person name="Alvarado L."/>
            <person name="Arachchi H.M."/>
            <person name="Berlin A.M."/>
            <person name="Chapman S.B."/>
            <person name="Dewar J."/>
            <person name="Goldberg J."/>
            <person name="Griggs A."/>
            <person name="Gujja S."/>
            <person name="Hansen M."/>
            <person name="Howarth C."/>
            <person name="Imamovic A."/>
            <person name="Larimer J."/>
            <person name="McCowan C."/>
            <person name="Murphy C."/>
            <person name="Neiman D."/>
            <person name="Pearson M."/>
            <person name="Priest M."/>
            <person name="Roberts A."/>
            <person name="Saif S."/>
            <person name="Shea T."/>
            <person name="Sisk P."/>
            <person name="Sykes S."/>
            <person name="Wortman J."/>
            <person name="Nusbaum C."/>
            <person name="Birren B."/>
        </authorList>
    </citation>
    <scope>NUCLEOTIDE SEQUENCE [LARGE SCALE GENOMIC DNA]</scope>
    <source>
        <strain evidence="1 2">ATCC BAA-351</strain>
    </source>
</reference>
<keyword evidence="2" id="KW-1185">Reference proteome</keyword>
<comment type="caution">
    <text evidence="1">The sequence shown here is derived from an EMBL/GenBank/DDBJ whole genome shotgun (WGS) entry which is preliminary data.</text>
</comment>
<accession>R2PPA9</accession>
<dbReference type="RefSeq" id="WP_010760188.1">
    <property type="nucleotide sequence ID" value="NZ_ASWD01000009.1"/>
</dbReference>
<dbReference type="STRING" id="160454.RV10_GL002404"/>
<sequence length="137" mass="14932">MNFKAEKAELVSTLQRLYLRNGLKDGFTKVVEPIDITAISSVFIAKRPTSEVPSKLRSVPIAKLISGEEIILLSPSLPLLLNKTEQEEKADAEAVVSAVIRLIEISKAAAAGDAYHQTNNGNNNIAKEIFCKKVISK</sequence>
<dbReference type="HOGENOM" id="CLU_154446_0_0_9"/>
<evidence type="ECO:0000313" key="2">
    <source>
        <dbReference type="Proteomes" id="UP000013782"/>
    </source>
</evidence>
<evidence type="ECO:0000313" key="1">
    <source>
        <dbReference type="EMBL" id="EOH86347.1"/>
    </source>
</evidence>
<dbReference type="AlphaFoldDB" id="R2PPA9"/>
<name>R2PPA9_9ENTE</name>
<dbReference type="EMBL" id="AJAQ01000054">
    <property type="protein sequence ID" value="EOH86347.1"/>
    <property type="molecule type" value="Genomic_DNA"/>
</dbReference>
<proteinExistence type="predicted"/>
<protein>
    <submittedName>
        <fullName evidence="1">Uncharacterized protein</fullName>
    </submittedName>
</protein>
<dbReference type="Proteomes" id="UP000013782">
    <property type="component" value="Unassembled WGS sequence"/>
</dbReference>
<organism evidence="1 2">
    <name type="scientific">Enterococcus pallens ATCC BAA-351</name>
    <dbReference type="NCBI Taxonomy" id="1158607"/>
    <lineage>
        <taxon>Bacteria</taxon>
        <taxon>Bacillati</taxon>
        <taxon>Bacillota</taxon>
        <taxon>Bacilli</taxon>
        <taxon>Lactobacillales</taxon>
        <taxon>Enterococcaceae</taxon>
        <taxon>Enterococcus</taxon>
    </lineage>
</organism>